<feature type="domain" description="MARVEL" evidence="7">
    <location>
        <begin position="43"/>
        <end position="196"/>
    </location>
</feature>
<keyword evidence="3 6" id="KW-1133">Transmembrane helix</keyword>
<reference evidence="8" key="1">
    <citation type="submission" date="2021-02" db="EMBL/GenBank/DDBJ databases">
        <authorList>
            <person name="Nieuwenhuis M."/>
            <person name="Van De Peppel L.J.J."/>
        </authorList>
    </citation>
    <scope>NUCLEOTIDE SEQUENCE</scope>
    <source>
        <strain evidence="8">D49</strain>
    </source>
</reference>
<evidence type="ECO:0000313" key="9">
    <source>
        <dbReference type="Proteomes" id="UP000717328"/>
    </source>
</evidence>
<protein>
    <recommendedName>
        <fullName evidence="7">MARVEL domain-containing protein</fullName>
    </recommendedName>
</protein>
<dbReference type="GO" id="GO:0016020">
    <property type="term" value="C:membrane"/>
    <property type="evidence" value="ECO:0007669"/>
    <property type="project" value="UniProtKB-SubCell"/>
</dbReference>
<feature type="transmembrane region" description="Helical" evidence="6">
    <location>
        <begin position="182"/>
        <end position="200"/>
    </location>
</feature>
<evidence type="ECO:0000256" key="2">
    <source>
        <dbReference type="ARBA" id="ARBA00022692"/>
    </source>
</evidence>
<evidence type="ECO:0000259" key="7">
    <source>
        <dbReference type="Pfam" id="PF01284"/>
    </source>
</evidence>
<feature type="region of interest" description="Disordered" evidence="5">
    <location>
        <begin position="208"/>
        <end position="280"/>
    </location>
</feature>
<dbReference type="EMBL" id="JABCKI010000356">
    <property type="protein sequence ID" value="KAG5650816.1"/>
    <property type="molecule type" value="Genomic_DNA"/>
</dbReference>
<comment type="caution">
    <text evidence="8">The sequence shown here is derived from an EMBL/GenBank/DDBJ whole genome shotgun (WGS) entry which is preliminary data.</text>
</comment>
<evidence type="ECO:0000256" key="4">
    <source>
        <dbReference type="ARBA" id="ARBA00023136"/>
    </source>
</evidence>
<comment type="subcellular location">
    <subcellularLocation>
        <location evidence="1">Membrane</location>
        <topology evidence="1">Multi-pass membrane protein</topology>
    </subcellularLocation>
</comment>
<feature type="compositionally biased region" description="Basic and acidic residues" evidence="5">
    <location>
        <begin position="223"/>
        <end position="234"/>
    </location>
</feature>
<gene>
    <name evidence="8" type="ORF">H0H81_010941</name>
</gene>
<feature type="compositionally biased region" description="Polar residues" evidence="5">
    <location>
        <begin position="296"/>
        <end position="312"/>
    </location>
</feature>
<feature type="region of interest" description="Disordered" evidence="5">
    <location>
        <begin position="296"/>
        <end position="348"/>
    </location>
</feature>
<dbReference type="InterPro" id="IPR008253">
    <property type="entry name" value="Marvel"/>
</dbReference>
<dbReference type="Pfam" id="PF01284">
    <property type="entry name" value="MARVEL"/>
    <property type="match status" value="1"/>
</dbReference>
<feature type="transmembrane region" description="Helical" evidence="6">
    <location>
        <begin position="82"/>
        <end position="104"/>
    </location>
</feature>
<feature type="transmembrane region" description="Helical" evidence="6">
    <location>
        <begin position="52"/>
        <end position="70"/>
    </location>
</feature>
<accession>A0A9P7KFX9</accession>
<keyword evidence="9" id="KW-1185">Reference proteome</keyword>
<dbReference type="OrthoDB" id="2218151at2759"/>
<evidence type="ECO:0000256" key="6">
    <source>
        <dbReference type="SAM" id="Phobius"/>
    </source>
</evidence>
<evidence type="ECO:0000313" key="8">
    <source>
        <dbReference type="EMBL" id="KAG5650816.1"/>
    </source>
</evidence>
<evidence type="ECO:0000256" key="5">
    <source>
        <dbReference type="SAM" id="MobiDB-lite"/>
    </source>
</evidence>
<evidence type="ECO:0000256" key="1">
    <source>
        <dbReference type="ARBA" id="ARBA00004141"/>
    </source>
</evidence>
<feature type="transmembrane region" description="Helical" evidence="6">
    <location>
        <begin position="124"/>
        <end position="146"/>
    </location>
</feature>
<proteinExistence type="predicted"/>
<feature type="compositionally biased region" description="Acidic residues" evidence="5">
    <location>
        <begin position="247"/>
        <end position="256"/>
    </location>
</feature>
<dbReference type="Proteomes" id="UP000717328">
    <property type="component" value="Unassembled WGS sequence"/>
</dbReference>
<organism evidence="8 9">
    <name type="scientific">Sphagnurus paluster</name>
    <dbReference type="NCBI Taxonomy" id="117069"/>
    <lineage>
        <taxon>Eukaryota</taxon>
        <taxon>Fungi</taxon>
        <taxon>Dikarya</taxon>
        <taxon>Basidiomycota</taxon>
        <taxon>Agaricomycotina</taxon>
        <taxon>Agaricomycetes</taxon>
        <taxon>Agaricomycetidae</taxon>
        <taxon>Agaricales</taxon>
        <taxon>Tricholomatineae</taxon>
        <taxon>Lyophyllaceae</taxon>
        <taxon>Sphagnurus</taxon>
    </lineage>
</organism>
<feature type="region of interest" description="Disordered" evidence="5">
    <location>
        <begin position="381"/>
        <end position="401"/>
    </location>
</feature>
<sequence>MGVMDQITDFAARFSPKHPPKQQGGIGGGGGMAFEDDMIVSKPTIVFHASQIFFSFLAMACFASVASFQAKWGIGPSGLSGFALFIAVAGMFLSSFMLFVPVVYEKYDRIVRLARALKEVRVCFILTGIGTTTALLIAFITTISAWTQAGCKNAANDPHAELGDDFTNGLDSWCSTKKAGAVFFWLSFVFWLASLGLLVLDWRSGKLHSSSSGRGRDPPFTQPEHDSTDIERVDSIAGSGRRGTQHEDDDGEEDETDGGRGAYTHVPRPSAYASSSGGYTQSQYTANTQYTAPTQSLNTQYAPSPSTYSPSHTLPPPDVGSPFADPRYDPEPVGRPSMDAYGAFSDPAPSGFAAAAPGAPRVSRTMQYADPYSAVRASIAGSQASAAGGAPPTYESYEGYR</sequence>
<feature type="compositionally biased region" description="Low complexity" evidence="5">
    <location>
        <begin position="381"/>
        <end position="390"/>
    </location>
</feature>
<keyword evidence="2 6" id="KW-0812">Transmembrane</keyword>
<keyword evidence="4 6" id="KW-0472">Membrane</keyword>
<dbReference type="AlphaFoldDB" id="A0A9P7KFX9"/>
<evidence type="ECO:0000256" key="3">
    <source>
        <dbReference type="ARBA" id="ARBA00022989"/>
    </source>
</evidence>
<name>A0A9P7KFX9_9AGAR</name>
<reference evidence="8" key="2">
    <citation type="submission" date="2021-10" db="EMBL/GenBank/DDBJ databases">
        <title>Phylogenomics reveals ancestral predisposition of the termite-cultivated fungus Termitomyces towards a domesticated lifestyle.</title>
        <authorList>
            <person name="Auxier B."/>
            <person name="Grum-Grzhimaylo A."/>
            <person name="Cardenas M.E."/>
            <person name="Lodge J.D."/>
            <person name="Laessoe T."/>
            <person name="Pedersen O."/>
            <person name="Smith M.E."/>
            <person name="Kuyper T.W."/>
            <person name="Franco-Molano E.A."/>
            <person name="Baroni T.J."/>
            <person name="Aanen D.K."/>
        </authorList>
    </citation>
    <scope>NUCLEOTIDE SEQUENCE</scope>
    <source>
        <strain evidence="8">D49</strain>
    </source>
</reference>